<dbReference type="Gene3D" id="3.30.530.20">
    <property type="match status" value="1"/>
</dbReference>
<accession>A0ABT4VPI0</accession>
<gene>
    <name evidence="3" type="ORF">OOZ53_11915</name>
</gene>
<evidence type="ECO:0000259" key="2">
    <source>
        <dbReference type="Pfam" id="PF08327"/>
    </source>
</evidence>
<comment type="caution">
    <text evidence="3">The sequence shown here is derived from an EMBL/GenBank/DDBJ whole genome shotgun (WGS) entry which is preliminary data.</text>
</comment>
<dbReference type="CDD" id="cd08899">
    <property type="entry name" value="SRPBCC_CalC_Aha1-like_6"/>
    <property type="match status" value="1"/>
</dbReference>
<dbReference type="RefSeq" id="WP_271089778.1">
    <property type="nucleotide sequence ID" value="NZ_JAPJZH010000006.1"/>
</dbReference>
<evidence type="ECO:0000256" key="1">
    <source>
        <dbReference type="ARBA" id="ARBA00006817"/>
    </source>
</evidence>
<evidence type="ECO:0000313" key="3">
    <source>
        <dbReference type="EMBL" id="MDA4846060.1"/>
    </source>
</evidence>
<dbReference type="SUPFAM" id="SSF55961">
    <property type="entry name" value="Bet v1-like"/>
    <property type="match status" value="1"/>
</dbReference>
<dbReference type="Proteomes" id="UP001148313">
    <property type="component" value="Unassembled WGS sequence"/>
</dbReference>
<name>A0ABT4VPI0_9HYPH</name>
<sequence length="212" mass="23148">MEFIEALGASFREVVSGEREGARTYIVRASRHYPTTPADLWSALTDKERLQRWFAKVAGDFKQGGRFSIEGNADGDIVVCEPPRQLALTWEFGGNTSWVNITIQQSDEGALLTLEHEHPTDLESQAHWDQYGPGATGVGWELAMLGLEMHLSGEGTSTIEAGEAWSVSATGKATLRGWAEAWGKAHTEAGTDAQIAMETAKRTAAFYTGEEQ</sequence>
<feature type="domain" description="Activator of Hsp90 ATPase homologue 1/2-like C-terminal" evidence="2">
    <location>
        <begin position="35"/>
        <end position="148"/>
    </location>
</feature>
<organism evidence="3 4">
    <name type="scientific">Hoeflea poritis</name>
    <dbReference type="NCBI Taxonomy" id="2993659"/>
    <lineage>
        <taxon>Bacteria</taxon>
        <taxon>Pseudomonadati</taxon>
        <taxon>Pseudomonadota</taxon>
        <taxon>Alphaproteobacteria</taxon>
        <taxon>Hyphomicrobiales</taxon>
        <taxon>Rhizobiaceae</taxon>
        <taxon>Hoeflea</taxon>
    </lineage>
</organism>
<keyword evidence="4" id="KW-1185">Reference proteome</keyword>
<comment type="similarity">
    <text evidence="1">Belongs to the AHA1 family.</text>
</comment>
<dbReference type="InterPro" id="IPR023393">
    <property type="entry name" value="START-like_dom_sf"/>
</dbReference>
<proteinExistence type="inferred from homology"/>
<dbReference type="Pfam" id="PF08327">
    <property type="entry name" value="AHSA1"/>
    <property type="match status" value="1"/>
</dbReference>
<dbReference type="InterPro" id="IPR013538">
    <property type="entry name" value="ASHA1/2-like_C"/>
</dbReference>
<dbReference type="EMBL" id="JAPJZH010000006">
    <property type="protein sequence ID" value="MDA4846060.1"/>
    <property type="molecule type" value="Genomic_DNA"/>
</dbReference>
<protein>
    <submittedName>
        <fullName evidence="3">SRPBCC family protein</fullName>
    </submittedName>
</protein>
<reference evidence="3" key="1">
    <citation type="submission" date="2022-11" db="EMBL/GenBank/DDBJ databases">
        <title>Hoeflea poritis sp. nov., isolated from scleractinian coral Porites lutea.</title>
        <authorList>
            <person name="Zhang G."/>
            <person name="Wei Q."/>
            <person name="Cai L."/>
        </authorList>
    </citation>
    <scope>NUCLEOTIDE SEQUENCE</scope>
    <source>
        <strain evidence="3">E7-10</strain>
    </source>
</reference>
<evidence type="ECO:0000313" key="4">
    <source>
        <dbReference type="Proteomes" id="UP001148313"/>
    </source>
</evidence>